<evidence type="ECO:0000256" key="6">
    <source>
        <dbReference type="ARBA" id="ARBA00022840"/>
    </source>
</evidence>
<dbReference type="AlphaFoldDB" id="U1HE42"/>
<dbReference type="eggNOG" id="KOG1290">
    <property type="taxonomic scope" value="Eukaryota"/>
</dbReference>
<evidence type="ECO:0000256" key="5">
    <source>
        <dbReference type="ARBA" id="ARBA00022777"/>
    </source>
</evidence>
<dbReference type="InterPro" id="IPR000719">
    <property type="entry name" value="Prot_kinase_dom"/>
</dbReference>
<keyword evidence="6" id="KW-0067">ATP-binding</keyword>
<evidence type="ECO:0000259" key="9">
    <source>
        <dbReference type="PROSITE" id="PS50011"/>
    </source>
</evidence>
<dbReference type="OrthoDB" id="5979581at2759"/>
<dbReference type="Pfam" id="PF00069">
    <property type="entry name" value="Pkinase"/>
    <property type="match status" value="1"/>
</dbReference>
<keyword evidence="3" id="KW-0808">Transferase</keyword>
<dbReference type="PROSITE" id="PS50011">
    <property type="entry name" value="PROTEIN_KINASE_DOM"/>
    <property type="match status" value="1"/>
</dbReference>
<gene>
    <name evidence="10" type="ORF">EPUS_02766</name>
</gene>
<dbReference type="GO" id="GO:0000245">
    <property type="term" value="P:spliceosomal complex assembly"/>
    <property type="evidence" value="ECO:0007669"/>
    <property type="project" value="TreeGrafter"/>
</dbReference>
<protein>
    <recommendedName>
        <fullName evidence="1">non-specific serine/threonine protein kinase</fullName>
        <ecNumber evidence="1">2.7.11.1</ecNumber>
    </recommendedName>
</protein>
<keyword evidence="4" id="KW-0547">Nucleotide-binding</keyword>
<dbReference type="PANTHER" id="PTHR47634">
    <property type="entry name" value="PROTEIN KINASE DOMAIN-CONTAINING PROTEIN-RELATED"/>
    <property type="match status" value="1"/>
</dbReference>
<dbReference type="SMART" id="SM00220">
    <property type="entry name" value="S_TKc"/>
    <property type="match status" value="1"/>
</dbReference>
<feature type="domain" description="Protein kinase" evidence="9">
    <location>
        <begin position="53"/>
        <end position="414"/>
    </location>
</feature>
<evidence type="ECO:0000313" key="10">
    <source>
        <dbReference type="EMBL" id="ERF68310.1"/>
    </source>
</evidence>
<evidence type="ECO:0000313" key="11">
    <source>
        <dbReference type="Proteomes" id="UP000019373"/>
    </source>
</evidence>
<dbReference type="GeneID" id="19237816"/>
<organism evidence="10 11">
    <name type="scientific">Endocarpon pusillum (strain Z07020 / HMAS-L-300199)</name>
    <name type="common">Lichen-forming fungus</name>
    <dbReference type="NCBI Taxonomy" id="1263415"/>
    <lineage>
        <taxon>Eukaryota</taxon>
        <taxon>Fungi</taxon>
        <taxon>Dikarya</taxon>
        <taxon>Ascomycota</taxon>
        <taxon>Pezizomycotina</taxon>
        <taxon>Eurotiomycetes</taxon>
        <taxon>Chaetothyriomycetidae</taxon>
        <taxon>Verrucariales</taxon>
        <taxon>Verrucariaceae</taxon>
        <taxon>Endocarpon</taxon>
    </lineage>
</organism>
<comment type="catalytic activity">
    <reaction evidence="8">
        <text>L-seryl-[protein] + ATP = O-phospho-L-seryl-[protein] + ADP + H(+)</text>
        <dbReference type="Rhea" id="RHEA:17989"/>
        <dbReference type="Rhea" id="RHEA-COMP:9863"/>
        <dbReference type="Rhea" id="RHEA-COMP:11604"/>
        <dbReference type="ChEBI" id="CHEBI:15378"/>
        <dbReference type="ChEBI" id="CHEBI:29999"/>
        <dbReference type="ChEBI" id="CHEBI:30616"/>
        <dbReference type="ChEBI" id="CHEBI:83421"/>
        <dbReference type="ChEBI" id="CHEBI:456216"/>
        <dbReference type="EC" id="2.7.11.1"/>
    </reaction>
</comment>
<dbReference type="EC" id="2.7.11.1" evidence="1"/>
<dbReference type="PANTHER" id="PTHR47634:SF9">
    <property type="entry name" value="PROTEIN KINASE DOMAIN-CONTAINING PROTEIN-RELATED"/>
    <property type="match status" value="1"/>
</dbReference>
<dbReference type="GO" id="GO:0050684">
    <property type="term" value="P:regulation of mRNA processing"/>
    <property type="evidence" value="ECO:0007669"/>
    <property type="project" value="TreeGrafter"/>
</dbReference>
<dbReference type="OMA" id="HPPLAMS"/>
<dbReference type="RefSeq" id="XP_007806085.1">
    <property type="nucleotide sequence ID" value="XM_007807894.1"/>
</dbReference>
<evidence type="ECO:0000256" key="1">
    <source>
        <dbReference type="ARBA" id="ARBA00012513"/>
    </source>
</evidence>
<dbReference type="HOGENOM" id="CLU_000288_81_1_1"/>
<keyword evidence="2" id="KW-0723">Serine/threonine-protein kinase</keyword>
<dbReference type="GO" id="GO:0005634">
    <property type="term" value="C:nucleus"/>
    <property type="evidence" value="ECO:0007669"/>
    <property type="project" value="TreeGrafter"/>
</dbReference>
<keyword evidence="5" id="KW-0418">Kinase</keyword>
<dbReference type="GO" id="GO:0005524">
    <property type="term" value="F:ATP binding"/>
    <property type="evidence" value="ECO:0007669"/>
    <property type="project" value="UniProtKB-KW"/>
</dbReference>
<dbReference type="InterPro" id="IPR011009">
    <property type="entry name" value="Kinase-like_dom_sf"/>
</dbReference>
<dbReference type="InterPro" id="IPR051334">
    <property type="entry name" value="SRPK"/>
</dbReference>
<evidence type="ECO:0000256" key="2">
    <source>
        <dbReference type="ARBA" id="ARBA00022527"/>
    </source>
</evidence>
<dbReference type="SUPFAM" id="SSF56112">
    <property type="entry name" value="Protein kinase-like (PK-like)"/>
    <property type="match status" value="1"/>
</dbReference>
<comment type="catalytic activity">
    <reaction evidence="7">
        <text>L-threonyl-[protein] + ATP = O-phospho-L-threonyl-[protein] + ADP + H(+)</text>
        <dbReference type="Rhea" id="RHEA:46608"/>
        <dbReference type="Rhea" id="RHEA-COMP:11060"/>
        <dbReference type="Rhea" id="RHEA-COMP:11605"/>
        <dbReference type="ChEBI" id="CHEBI:15378"/>
        <dbReference type="ChEBI" id="CHEBI:30013"/>
        <dbReference type="ChEBI" id="CHEBI:30616"/>
        <dbReference type="ChEBI" id="CHEBI:61977"/>
        <dbReference type="ChEBI" id="CHEBI:456216"/>
        <dbReference type="EC" id="2.7.11.1"/>
    </reaction>
</comment>
<dbReference type="GO" id="GO:0005737">
    <property type="term" value="C:cytoplasm"/>
    <property type="evidence" value="ECO:0007669"/>
    <property type="project" value="TreeGrafter"/>
</dbReference>
<reference evidence="11" key="1">
    <citation type="journal article" date="2014" name="BMC Genomics">
        <title>Genome characteristics reveal the impact of lichenization on lichen-forming fungus Endocarpon pusillum Hedwig (Verrucariales, Ascomycota).</title>
        <authorList>
            <person name="Wang Y.-Y."/>
            <person name="Liu B."/>
            <person name="Zhang X.-Y."/>
            <person name="Zhou Q.-M."/>
            <person name="Zhang T."/>
            <person name="Li H."/>
            <person name="Yu Y.-F."/>
            <person name="Zhang X.-L."/>
            <person name="Hao X.-Y."/>
            <person name="Wang M."/>
            <person name="Wang L."/>
            <person name="Wei J.-C."/>
        </authorList>
    </citation>
    <scope>NUCLEOTIDE SEQUENCE [LARGE SCALE GENOMIC DNA]</scope>
    <source>
        <strain evidence="11">Z07020 / HMAS-L-300199</strain>
    </source>
</reference>
<dbReference type="EMBL" id="KE721523">
    <property type="protein sequence ID" value="ERF68310.1"/>
    <property type="molecule type" value="Genomic_DNA"/>
</dbReference>
<accession>U1HE42</accession>
<dbReference type="Proteomes" id="UP000019373">
    <property type="component" value="Unassembled WGS sequence"/>
</dbReference>
<evidence type="ECO:0000256" key="8">
    <source>
        <dbReference type="ARBA" id="ARBA00048679"/>
    </source>
</evidence>
<keyword evidence="11" id="KW-1185">Reference proteome</keyword>
<evidence type="ECO:0000256" key="3">
    <source>
        <dbReference type="ARBA" id="ARBA00022679"/>
    </source>
</evidence>
<dbReference type="Gene3D" id="3.30.200.20">
    <property type="entry name" value="Phosphorylase Kinase, domain 1"/>
    <property type="match status" value="1"/>
</dbReference>
<name>U1HE42_ENDPU</name>
<dbReference type="Gene3D" id="1.10.510.10">
    <property type="entry name" value="Transferase(Phosphotransferase) domain 1"/>
    <property type="match status" value="2"/>
</dbReference>
<sequence>MEKGRAPSPARQPPTSGFEIVGEEVLLEEQSFSWYTSDTFCPVNIGDILQSKYQVIGKLGYGSVSTAWLCRDLINHEDVTLKAYVSAHRQARNEFNVMNHISHWSKRKSGSILVRTMRETFQVLGKKGPHQCLIHDPLGLTASQIQEMFGGKIPGSMLKAMVHYLLLALEFLHAEAHVVHTDIQGGNLMLGLKNDSVLRDFEDEEWEEPSARKFDGDYVIYASRELDIPDDTGPLILCDSGDAHYGENEYVGEVMPDLYRAPEIVLGIPWNEKIDIWSVGVMASHRSASTRIAFLLASLLISIQIWDLFEGKRLFTERLPNREESEAAHLARMVALLGPPPPDLLKRGSKSGRYFDDRGNFIAKTKIPMGSLEDEEENLGGENRAIFIRFLRKMLQWRPEDRKTARELLQDPWFKQPE</sequence>
<proteinExistence type="predicted"/>
<evidence type="ECO:0000256" key="7">
    <source>
        <dbReference type="ARBA" id="ARBA00047899"/>
    </source>
</evidence>
<evidence type="ECO:0000256" key="4">
    <source>
        <dbReference type="ARBA" id="ARBA00022741"/>
    </source>
</evidence>
<dbReference type="GO" id="GO:0004674">
    <property type="term" value="F:protein serine/threonine kinase activity"/>
    <property type="evidence" value="ECO:0007669"/>
    <property type="project" value="UniProtKB-KW"/>
</dbReference>